<dbReference type="EMBL" id="JAIHOM010000153">
    <property type="protein sequence ID" value="MCW6038607.1"/>
    <property type="molecule type" value="Genomic_DNA"/>
</dbReference>
<dbReference type="SUPFAM" id="SSF143847">
    <property type="entry name" value="XisI-like"/>
    <property type="match status" value="1"/>
</dbReference>
<protein>
    <submittedName>
        <fullName evidence="1">XisI protein</fullName>
    </submittedName>
</protein>
<dbReference type="InterPro" id="IPR035943">
    <property type="entry name" value="XisI-like_sf"/>
</dbReference>
<dbReference type="Pfam" id="PF08869">
    <property type="entry name" value="XisI"/>
    <property type="match status" value="1"/>
</dbReference>
<dbReference type="CDD" id="cd16382">
    <property type="entry name" value="XisI-like"/>
    <property type="match status" value="1"/>
</dbReference>
<comment type="caution">
    <text evidence="1">The sequence shown here is derived from an EMBL/GenBank/DDBJ whole genome shotgun (WGS) entry which is preliminary data.</text>
</comment>
<evidence type="ECO:0000313" key="1">
    <source>
        <dbReference type="EMBL" id="MCW6038607.1"/>
    </source>
</evidence>
<gene>
    <name evidence="1" type="ORF">K4A83_20365</name>
</gene>
<accession>A0ABT3LBU8</accession>
<dbReference type="Proteomes" id="UP001526426">
    <property type="component" value="Unassembled WGS sequence"/>
</dbReference>
<organism evidence="1 2">
    <name type="scientific">Spirulina subsalsa FACHB-351</name>
    <dbReference type="NCBI Taxonomy" id="234711"/>
    <lineage>
        <taxon>Bacteria</taxon>
        <taxon>Bacillati</taxon>
        <taxon>Cyanobacteriota</taxon>
        <taxon>Cyanophyceae</taxon>
        <taxon>Spirulinales</taxon>
        <taxon>Spirulinaceae</taxon>
        <taxon>Spirulina</taxon>
    </lineage>
</organism>
<evidence type="ECO:0000313" key="2">
    <source>
        <dbReference type="Proteomes" id="UP001526426"/>
    </source>
</evidence>
<keyword evidence="2" id="KW-1185">Reference proteome</keyword>
<dbReference type="Gene3D" id="3.30.310.110">
    <property type="entry name" value="XisI-like"/>
    <property type="match status" value="1"/>
</dbReference>
<proteinExistence type="predicted"/>
<name>A0ABT3LBU8_9CYAN</name>
<dbReference type="InterPro" id="IPR014968">
    <property type="entry name" value="XisI"/>
</dbReference>
<dbReference type="RefSeq" id="WP_265266526.1">
    <property type="nucleotide sequence ID" value="NZ_JAIHOM010000153.1"/>
</dbReference>
<sequence>MDKLEHYRHCIKTVLRSHSLPSINTPDLESQLIFDQEGDHYLWIEVGWNDLEYVHACFLHLDIKEGKIWIQRNRTETDVAEALVEMGVAKSDIVLGLHPPYKRPYTGYGMAEPQKTPASLKP</sequence>
<reference evidence="1 2" key="1">
    <citation type="submission" date="2021-08" db="EMBL/GenBank/DDBJ databases">
        <title>Draft genome sequence of Spirulina subsalsa with high tolerance to salinity and hype-accumulation of phycocyanin.</title>
        <authorList>
            <person name="Pei H."/>
            <person name="Jiang L."/>
        </authorList>
    </citation>
    <scope>NUCLEOTIDE SEQUENCE [LARGE SCALE GENOMIC DNA]</scope>
    <source>
        <strain evidence="1 2">FACHB-351</strain>
    </source>
</reference>